<sequence>MEEEKIVLIDTDAGTDDAWAIFMCLAAHRDPYIPFKVVGLTCVTGNIGIDNVTRNVTRTLQTVGEENIPIFRGSETALVFPYDLGDNPYFGKDGFGDTNLPPVQPKLEAEHAVHAIIRLAELYKGKLTILTMGPLTNLATAVRLKPEIKHWIKDLYILGGNYKALGDTTAVGEFNVLADAEAAHIVLENFSSACHVHNVPWETCVSSSSTTAFREKVLGKINSNEMHLLNKIEAKRLEIDRPTGIWFAPDTLASAVLIESTLVTRSKDYYCTVEVSGKYCRGMTVVDKAFIEKKPPNCTIVEKVDVPLFERMLIWAAGGPYYKEWVKRNCQELNDSE</sequence>
<reference evidence="2" key="1">
    <citation type="submission" date="2021-06" db="EMBL/GenBank/DDBJ databases">
        <authorList>
            <person name="Hodson N. C."/>
            <person name="Mongue J. A."/>
            <person name="Jaron S. K."/>
        </authorList>
    </citation>
    <scope>NUCLEOTIDE SEQUENCE</scope>
</reference>
<gene>
    <name evidence="2" type="ORF">AFUS01_LOCUS33295</name>
</gene>
<dbReference type="InterPro" id="IPR001910">
    <property type="entry name" value="Inosine/uridine_hydrolase_dom"/>
</dbReference>
<dbReference type="Pfam" id="PF01156">
    <property type="entry name" value="IU_nuc_hydro"/>
    <property type="match status" value="1"/>
</dbReference>
<dbReference type="GO" id="GO:0016799">
    <property type="term" value="F:hydrolase activity, hydrolyzing N-glycosyl compounds"/>
    <property type="evidence" value="ECO:0007669"/>
    <property type="project" value="InterPro"/>
</dbReference>
<evidence type="ECO:0000259" key="1">
    <source>
        <dbReference type="Pfam" id="PF01156"/>
    </source>
</evidence>
<protein>
    <recommendedName>
        <fullName evidence="1">Inosine/uridine-preferring nucleoside hydrolase domain-containing protein</fullName>
    </recommendedName>
</protein>
<dbReference type="EMBL" id="CAJVCH010528250">
    <property type="protein sequence ID" value="CAG7823058.1"/>
    <property type="molecule type" value="Genomic_DNA"/>
</dbReference>
<feature type="domain" description="Inosine/uridine-preferring nucleoside hydrolase" evidence="1">
    <location>
        <begin position="7"/>
        <end position="310"/>
    </location>
</feature>
<evidence type="ECO:0000313" key="3">
    <source>
        <dbReference type="Proteomes" id="UP000708208"/>
    </source>
</evidence>
<dbReference type="OrthoDB" id="432381at2759"/>
<dbReference type="PANTHER" id="PTHR46190:SF1">
    <property type="entry name" value="SI:CH211-201H21.5"/>
    <property type="match status" value="1"/>
</dbReference>
<dbReference type="Proteomes" id="UP000708208">
    <property type="component" value="Unassembled WGS sequence"/>
</dbReference>
<name>A0A8J2KY71_9HEXA</name>
<dbReference type="AlphaFoldDB" id="A0A8J2KY71"/>
<dbReference type="InterPro" id="IPR052775">
    <property type="entry name" value="IUN_hydrolase"/>
</dbReference>
<proteinExistence type="predicted"/>
<dbReference type="PANTHER" id="PTHR46190">
    <property type="entry name" value="SI:CH211-201H21.5-RELATED"/>
    <property type="match status" value="1"/>
</dbReference>
<comment type="caution">
    <text evidence="2">The sequence shown here is derived from an EMBL/GenBank/DDBJ whole genome shotgun (WGS) entry which is preliminary data.</text>
</comment>
<accession>A0A8J2KY71</accession>
<organism evidence="2 3">
    <name type="scientific">Allacma fusca</name>
    <dbReference type="NCBI Taxonomy" id="39272"/>
    <lineage>
        <taxon>Eukaryota</taxon>
        <taxon>Metazoa</taxon>
        <taxon>Ecdysozoa</taxon>
        <taxon>Arthropoda</taxon>
        <taxon>Hexapoda</taxon>
        <taxon>Collembola</taxon>
        <taxon>Symphypleona</taxon>
        <taxon>Sminthuridae</taxon>
        <taxon>Allacma</taxon>
    </lineage>
</organism>
<keyword evidence="3" id="KW-1185">Reference proteome</keyword>
<evidence type="ECO:0000313" key="2">
    <source>
        <dbReference type="EMBL" id="CAG7823058.1"/>
    </source>
</evidence>